<dbReference type="Proteomes" id="UP001500305">
    <property type="component" value="Unassembled WGS sequence"/>
</dbReference>
<dbReference type="EMBL" id="BAAATR010000008">
    <property type="protein sequence ID" value="GAA2241607.1"/>
    <property type="molecule type" value="Genomic_DNA"/>
</dbReference>
<sequence>MTDRHVPSTGLGSPDGSTELDSSELSAMPLEFAAFRELHHPRYLSYARVWFHEPAQAAAIVEQAFRALAGVWREVLGSPNPAAAAWQILRTTVAEQIAHRDGPAGRTASERPDLPEQRSAAMDEDLAILHYVVGLATPEIADVVGSDSASIASQLRHAFRHEAADW</sequence>
<organism evidence="2 3">
    <name type="scientific">Kitasatospora cystarginea</name>
    <dbReference type="NCBI Taxonomy" id="58350"/>
    <lineage>
        <taxon>Bacteria</taxon>
        <taxon>Bacillati</taxon>
        <taxon>Actinomycetota</taxon>
        <taxon>Actinomycetes</taxon>
        <taxon>Kitasatosporales</taxon>
        <taxon>Streptomycetaceae</taxon>
        <taxon>Kitasatospora</taxon>
    </lineage>
</organism>
<gene>
    <name evidence="2" type="ORF">GCM10010430_23940</name>
</gene>
<protein>
    <submittedName>
        <fullName evidence="2">Uncharacterized protein</fullName>
    </submittedName>
</protein>
<evidence type="ECO:0000256" key="1">
    <source>
        <dbReference type="SAM" id="MobiDB-lite"/>
    </source>
</evidence>
<evidence type="ECO:0000313" key="3">
    <source>
        <dbReference type="Proteomes" id="UP001500305"/>
    </source>
</evidence>
<keyword evidence="3" id="KW-1185">Reference proteome</keyword>
<name>A0ABN3DTX4_9ACTN</name>
<accession>A0ABN3DTX4</accession>
<reference evidence="2 3" key="1">
    <citation type="journal article" date="2019" name="Int. J. Syst. Evol. Microbiol.">
        <title>The Global Catalogue of Microorganisms (GCM) 10K type strain sequencing project: providing services to taxonomists for standard genome sequencing and annotation.</title>
        <authorList>
            <consortium name="The Broad Institute Genomics Platform"/>
            <consortium name="The Broad Institute Genome Sequencing Center for Infectious Disease"/>
            <person name="Wu L."/>
            <person name="Ma J."/>
        </authorList>
    </citation>
    <scope>NUCLEOTIDE SEQUENCE [LARGE SCALE GENOMIC DNA]</scope>
    <source>
        <strain evidence="2 3">JCM 7356</strain>
    </source>
</reference>
<comment type="caution">
    <text evidence="2">The sequence shown here is derived from an EMBL/GenBank/DDBJ whole genome shotgun (WGS) entry which is preliminary data.</text>
</comment>
<feature type="region of interest" description="Disordered" evidence="1">
    <location>
        <begin position="1"/>
        <end position="23"/>
    </location>
</feature>
<evidence type="ECO:0000313" key="2">
    <source>
        <dbReference type="EMBL" id="GAA2241607.1"/>
    </source>
</evidence>
<proteinExistence type="predicted"/>
<dbReference type="RefSeq" id="WP_344636285.1">
    <property type="nucleotide sequence ID" value="NZ_BAAATR010000008.1"/>
</dbReference>